<dbReference type="Gene3D" id="3.60.15.10">
    <property type="entry name" value="Ribonuclease Z/Hydroxyacylglutathione hydrolase-like"/>
    <property type="match status" value="1"/>
</dbReference>
<dbReference type="Pfam" id="PF22505">
    <property type="entry name" value="RNase_J_b_CASP"/>
    <property type="match status" value="1"/>
</dbReference>
<dbReference type="InterPro" id="IPR041636">
    <property type="entry name" value="RNase_J_C"/>
</dbReference>
<evidence type="ECO:0000256" key="5">
    <source>
        <dbReference type="ARBA" id="ARBA00022839"/>
    </source>
</evidence>
<dbReference type="Proteomes" id="UP001595607">
    <property type="component" value="Unassembled WGS sequence"/>
</dbReference>
<sequence length="555" mass="61032">MTDELVFLPLGGSGEIGMNLNLYGFGPPGNRQWMMIDCGVTFAGDDLPGIDLITPDIDYLLDDLDQGSEFLGLVLTHGHEDHIGAVAHLWPSFEGPIYATPFTAELVRRKFVDVGIDNPPLHIKDLGSRFDLGPFDIEYITLTHSIPEPNAIAIRTPLGLILHTGDFKIDPRPVLGEKTDRETLEALGREGVLAMMCDSTNVFSDGHSGSESDVAEALTELIKKQKQRVAVTTFASNVSRVVSICRAAVEADRSVCLLGRSMLRMVDVARHVGLLPDGVSFVDPGEAGYLPNDKVLYLCTGSQGEDRAALARIARDEHPELVLNEGDTVIFSSKIIPGNERQIYELMNQLTEMGCEVITEKDAFVHVSGHPNRDELKDMYQMVQPEIAIPVHGEGRHLAEHGAFATTIGAKRSIVPKNGDLIRIAPGRPEKIDEVPAGRLYLDGKILVPEGDNVLRERRRLAEEGVIVVTVAIDDKGNIRDRGPVFLKGIPSEDEEGEVLEDLITEGIDAALDALPKPRRMDDREVELQIRRAIRSELTPRWGKRSEIAVLILRV</sequence>
<dbReference type="PANTHER" id="PTHR43694">
    <property type="entry name" value="RIBONUCLEASE J"/>
    <property type="match status" value="1"/>
</dbReference>
<proteinExistence type="predicted"/>
<evidence type="ECO:0000313" key="9">
    <source>
        <dbReference type="Proteomes" id="UP001595607"/>
    </source>
</evidence>
<keyword evidence="1" id="KW-0540">Nuclease</keyword>
<dbReference type="GO" id="GO:0016787">
    <property type="term" value="F:hydrolase activity"/>
    <property type="evidence" value="ECO:0007669"/>
    <property type="project" value="UniProtKB-KW"/>
</dbReference>
<dbReference type="CDD" id="cd07714">
    <property type="entry name" value="RNaseJ_MBL-fold"/>
    <property type="match status" value="1"/>
</dbReference>
<evidence type="ECO:0000259" key="7">
    <source>
        <dbReference type="SMART" id="SM00849"/>
    </source>
</evidence>
<protein>
    <submittedName>
        <fullName evidence="8">Ribonuclease J</fullName>
        <ecNumber evidence="8">3.1.-.-</ecNumber>
    </submittedName>
</protein>
<dbReference type="EC" id="3.1.-.-" evidence="8"/>
<evidence type="ECO:0000256" key="2">
    <source>
        <dbReference type="ARBA" id="ARBA00022723"/>
    </source>
</evidence>
<evidence type="ECO:0000313" key="8">
    <source>
        <dbReference type="EMBL" id="MFC3301504.1"/>
    </source>
</evidence>
<dbReference type="EMBL" id="JBHRVA010000002">
    <property type="protein sequence ID" value="MFC3301504.1"/>
    <property type="molecule type" value="Genomic_DNA"/>
</dbReference>
<keyword evidence="4" id="KW-0862">Zinc</keyword>
<dbReference type="RefSeq" id="WP_189572621.1">
    <property type="nucleotide sequence ID" value="NZ_BMXU01000001.1"/>
</dbReference>
<organism evidence="8 9">
    <name type="scientific">Parvularcula lutaonensis</name>
    <dbReference type="NCBI Taxonomy" id="491923"/>
    <lineage>
        <taxon>Bacteria</taxon>
        <taxon>Pseudomonadati</taxon>
        <taxon>Pseudomonadota</taxon>
        <taxon>Alphaproteobacteria</taxon>
        <taxon>Parvularculales</taxon>
        <taxon>Parvularculaceae</taxon>
        <taxon>Parvularcula</taxon>
    </lineage>
</organism>
<feature type="domain" description="Metallo-beta-lactamase" evidence="7">
    <location>
        <begin position="19"/>
        <end position="207"/>
    </location>
</feature>
<dbReference type="PANTHER" id="PTHR43694:SF1">
    <property type="entry name" value="RIBONUCLEASE J"/>
    <property type="match status" value="1"/>
</dbReference>
<dbReference type="SUPFAM" id="SSF56281">
    <property type="entry name" value="Metallo-hydrolase/oxidoreductase"/>
    <property type="match status" value="1"/>
</dbReference>
<dbReference type="InterPro" id="IPR042173">
    <property type="entry name" value="RNase_J_2"/>
</dbReference>
<dbReference type="Pfam" id="PF00753">
    <property type="entry name" value="Lactamase_B"/>
    <property type="match status" value="1"/>
</dbReference>
<dbReference type="SMART" id="SM00849">
    <property type="entry name" value="Lactamase_B"/>
    <property type="match status" value="1"/>
</dbReference>
<gene>
    <name evidence="8" type="ORF">ACFONP_02010</name>
</gene>
<dbReference type="Gene3D" id="3.10.20.580">
    <property type="match status" value="1"/>
</dbReference>
<evidence type="ECO:0000256" key="1">
    <source>
        <dbReference type="ARBA" id="ARBA00022722"/>
    </source>
</evidence>
<keyword evidence="5" id="KW-0269">Exonuclease</keyword>
<keyword evidence="3 8" id="KW-0378">Hydrolase</keyword>
<dbReference type="InterPro" id="IPR036866">
    <property type="entry name" value="RibonucZ/Hydroxyglut_hydro"/>
</dbReference>
<accession>A0ABV7M9S9</accession>
<dbReference type="InterPro" id="IPR055132">
    <property type="entry name" value="RNase_J_b_CASP"/>
</dbReference>
<comment type="caution">
    <text evidence="8">The sequence shown here is derived from an EMBL/GenBank/DDBJ whole genome shotgun (WGS) entry which is preliminary data.</text>
</comment>
<name>A0ABV7M9S9_9PROT</name>
<reference evidence="9" key="1">
    <citation type="journal article" date="2019" name="Int. J. Syst. Evol. Microbiol.">
        <title>The Global Catalogue of Microorganisms (GCM) 10K type strain sequencing project: providing services to taxonomists for standard genome sequencing and annotation.</title>
        <authorList>
            <consortium name="The Broad Institute Genomics Platform"/>
            <consortium name="The Broad Institute Genome Sequencing Center for Infectious Disease"/>
            <person name="Wu L."/>
            <person name="Ma J."/>
        </authorList>
    </citation>
    <scope>NUCLEOTIDE SEQUENCE [LARGE SCALE GENOMIC DNA]</scope>
    <source>
        <strain evidence="9">KCTC 22245</strain>
    </source>
</reference>
<keyword evidence="2" id="KW-0479">Metal-binding</keyword>
<evidence type="ECO:0000256" key="4">
    <source>
        <dbReference type="ARBA" id="ARBA00022833"/>
    </source>
</evidence>
<evidence type="ECO:0000256" key="3">
    <source>
        <dbReference type="ARBA" id="ARBA00022801"/>
    </source>
</evidence>
<dbReference type="Gene3D" id="3.40.50.10710">
    <property type="entry name" value="Metallo-hydrolase/oxidoreductase"/>
    <property type="match status" value="1"/>
</dbReference>
<evidence type="ECO:0000256" key="6">
    <source>
        <dbReference type="ARBA" id="ARBA00022884"/>
    </source>
</evidence>
<keyword evidence="9" id="KW-1185">Reference proteome</keyword>
<keyword evidence="6" id="KW-0694">RNA-binding</keyword>
<dbReference type="Pfam" id="PF07521">
    <property type="entry name" value="RMMBL"/>
    <property type="match status" value="1"/>
</dbReference>
<dbReference type="InterPro" id="IPR001279">
    <property type="entry name" value="Metallo-B-lactamas"/>
</dbReference>
<dbReference type="Pfam" id="PF17770">
    <property type="entry name" value="RNase_J_C"/>
    <property type="match status" value="1"/>
</dbReference>
<dbReference type="InterPro" id="IPR011108">
    <property type="entry name" value="RMMBL"/>
</dbReference>